<organism evidence="2 3">
    <name type="scientific">Erythrobacter ani</name>
    <dbReference type="NCBI Taxonomy" id="2827235"/>
    <lineage>
        <taxon>Bacteria</taxon>
        <taxon>Pseudomonadati</taxon>
        <taxon>Pseudomonadota</taxon>
        <taxon>Alphaproteobacteria</taxon>
        <taxon>Sphingomonadales</taxon>
        <taxon>Erythrobacteraceae</taxon>
        <taxon>Erythrobacter/Porphyrobacter group</taxon>
        <taxon>Erythrobacter</taxon>
    </lineage>
</organism>
<dbReference type="EMBL" id="JAGSPB010000003">
    <property type="protein sequence ID" value="MBV7267533.1"/>
    <property type="molecule type" value="Genomic_DNA"/>
</dbReference>
<dbReference type="Proteomes" id="UP000699975">
    <property type="component" value="Unassembled WGS sequence"/>
</dbReference>
<evidence type="ECO:0000313" key="3">
    <source>
        <dbReference type="Proteomes" id="UP000699975"/>
    </source>
</evidence>
<proteinExistence type="predicted"/>
<sequence>MLDLGGGLIRYPIQQYGYVVNDLEQAAGYWTKFFNAGPFLISKHHKSKDVRYRGAPCDADLSYAFGQAGPAHIQLIHQHCDTPSVYRDIFAPGQQGFHHVALLTPQWEEERARFEAEGCPSVMELVSGARVAYMDARGAIGCFVELYEDRGLVQGIFDDWKALHEGWDGQTDPLRPL</sequence>
<gene>
    <name evidence="2" type="ORF">KCG45_15205</name>
</gene>
<comment type="caution">
    <text evidence="2">The sequence shown here is derived from an EMBL/GenBank/DDBJ whole genome shotgun (WGS) entry which is preliminary data.</text>
</comment>
<keyword evidence="3" id="KW-1185">Reference proteome</keyword>
<dbReference type="InterPro" id="IPR037523">
    <property type="entry name" value="VOC_core"/>
</dbReference>
<evidence type="ECO:0000259" key="1">
    <source>
        <dbReference type="PROSITE" id="PS51819"/>
    </source>
</evidence>
<dbReference type="PROSITE" id="PS51819">
    <property type="entry name" value="VOC"/>
    <property type="match status" value="1"/>
</dbReference>
<name>A0ABS6ST30_9SPHN</name>
<dbReference type="Pfam" id="PF13669">
    <property type="entry name" value="Glyoxalase_4"/>
    <property type="match status" value="1"/>
</dbReference>
<accession>A0ABS6ST30</accession>
<reference evidence="2 3" key="1">
    <citation type="submission" date="2021-04" db="EMBL/GenBank/DDBJ databases">
        <authorList>
            <person name="Pira H."/>
            <person name="Risdian C."/>
            <person name="Wink J."/>
        </authorList>
    </citation>
    <scope>NUCLEOTIDE SEQUENCE [LARGE SCALE GENOMIC DNA]</scope>
    <source>
        <strain evidence="2 3">WH131</strain>
    </source>
</reference>
<feature type="domain" description="VOC" evidence="1">
    <location>
        <begin position="12"/>
        <end position="149"/>
    </location>
</feature>
<protein>
    <submittedName>
        <fullName evidence="2">VOC family protein</fullName>
    </submittedName>
</protein>
<evidence type="ECO:0000313" key="2">
    <source>
        <dbReference type="EMBL" id="MBV7267533.1"/>
    </source>
</evidence>
<dbReference type="RefSeq" id="WP_218318040.1">
    <property type="nucleotide sequence ID" value="NZ_JAGSPB010000003.1"/>
</dbReference>